<accession>A0A847S6Z2</accession>
<feature type="domain" description="NAD-dependent epimerase/dehydratase" evidence="3">
    <location>
        <begin position="15"/>
        <end position="244"/>
    </location>
</feature>
<dbReference type="Proteomes" id="UP000587991">
    <property type="component" value="Unassembled WGS sequence"/>
</dbReference>
<reference evidence="4 5" key="1">
    <citation type="submission" date="2020-04" db="EMBL/GenBank/DDBJ databases">
        <title>Draft genome of Leeia sp. IMCC25680.</title>
        <authorList>
            <person name="Song J."/>
            <person name="Cho J.-C."/>
        </authorList>
    </citation>
    <scope>NUCLEOTIDE SEQUENCE [LARGE SCALE GENOMIC DNA]</scope>
    <source>
        <strain evidence="4 5">IMCC25680</strain>
    </source>
</reference>
<evidence type="ECO:0000259" key="3">
    <source>
        <dbReference type="Pfam" id="PF01370"/>
    </source>
</evidence>
<dbReference type="EMBL" id="JABAIM010000001">
    <property type="protein sequence ID" value="NLR74595.1"/>
    <property type="molecule type" value="Genomic_DNA"/>
</dbReference>
<dbReference type="InterPro" id="IPR001509">
    <property type="entry name" value="Epimerase_deHydtase"/>
</dbReference>
<evidence type="ECO:0000313" key="5">
    <source>
        <dbReference type="Proteomes" id="UP000587991"/>
    </source>
</evidence>
<comment type="similarity">
    <text evidence="2">Belongs to the NAD(P)-dependent epimerase/dehydratase family.</text>
</comment>
<keyword evidence="5" id="KW-1185">Reference proteome</keyword>
<proteinExistence type="inferred from homology"/>
<dbReference type="SUPFAM" id="SSF51735">
    <property type="entry name" value="NAD(P)-binding Rossmann-fold domains"/>
    <property type="match status" value="1"/>
</dbReference>
<dbReference type="RefSeq" id="WP_168876202.1">
    <property type="nucleotide sequence ID" value="NZ_JABAIM010000001.1"/>
</dbReference>
<evidence type="ECO:0000256" key="2">
    <source>
        <dbReference type="ARBA" id="ARBA00007637"/>
    </source>
</evidence>
<organism evidence="4 5">
    <name type="scientific">Leeia aquatica</name>
    <dbReference type="NCBI Taxonomy" id="2725557"/>
    <lineage>
        <taxon>Bacteria</taxon>
        <taxon>Pseudomonadati</taxon>
        <taxon>Pseudomonadota</taxon>
        <taxon>Betaproteobacteria</taxon>
        <taxon>Neisseriales</taxon>
        <taxon>Leeiaceae</taxon>
        <taxon>Leeia</taxon>
    </lineage>
</organism>
<dbReference type="Gene3D" id="3.40.50.720">
    <property type="entry name" value="NAD(P)-binding Rossmann-like Domain"/>
    <property type="match status" value="1"/>
</dbReference>
<protein>
    <submittedName>
        <fullName evidence="4">NAD-dependent epimerase/dehydratase family protein</fullName>
    </submittedName>
</protein>
<dbReference type="PANTHER" id="PTHR43000">
    <property type="entry name" value="DTDP-D-GLUCOSE 4,6-DEHYDRATASE-RELATED"/>
    <property type="match status" value="1"/>
</dbReference>
<evidence type="ECO:0000256" key="1">
    <source>
        <dbReference type="ARBA" id="ARBA00005125"/>
    </source>
</evidence>
<gene>
    <name evidence="4" type="ORF">HF682_05430</name>
</gene>
<sequence length="333" mass="36748">MTVALTLPDLSGKRVLITGGLGFIGSNLAHRCLELGAQITVYDVLDPRSGGNMANMKDISHQHQIIINDVRNFEALCAAVLNQDLIFNCAAYTSHPNSMREPLIDIDVNCKGAINLLEAVRRFNPDAELVHVGTSTQIGPLRQSPIDEDHAEYPLDIYSANKTVSEKYFLIYQRAYGVRARVVRLANVYGPRSNIKSPDFGFVNYFIGLALQGRDITIFGDGSQLRNFCFVDDVAEALIMAAMDERSLGEALFAVGDQHHSVAEVSEAICAQIGGQVRYVPWPADRKAIEIGDAVISNDKARRLLGWQPGTSLAEGLQQTRHYFEPQLAVYLR</sequence>
<dbReference type="InterPro" id="IPR036291">
    <property type="entry name" value="NAD(P)-bd_dom_sf"/>
</dbReference>
<dbReference type="AlphaFoldDB" id="A0A847S6Z2"/>
<dbReference type="Pfam" id="PF01370">
    <property type="entry name" value="Epimerase"/>
    <property type="match status" value="1"/>
</dbReference>
<dbReference type="Gene3D" id="3.90.25.10">
    <property type="entry name" value="UDP-galactose 4-epimerase, domain 1"/>
    <property type="match status" value="1"/>
</dbReference>
<name>A0A847S6Z2_9NEIS</name>
<evidence type="ECO:0000313" key="4">
    <source>
        <dbReference type="EMBL" id="NLR74595.1"/>
    </source>
</evidence>
<comment type="caution">
    <text evidence="4">The sequence shown here is derived from an EMBL/GenBank/DDBJ whole genome shotgun (WGS) entry which is preliminary data.</text>
</comment>
<comment type="pathway">
    <text evidence="1">Bacterial outer membrane biogenesis; LPS O-antigen biosynthesis.</text>
</comment>